<comment type="function">
    <text evidence="6">Catalyzes the reduction of dTDP-6-deoxy-L-lyxo-4-hexulose to yield dTDP-L-rhamnose.</text>
</comment>
<reference evidence="8 9" key="1">
    <citation type="submission" date="2017-08" db="EMBL/GenBank/DDBJ databases">
        <title>Infants hospitalized years apart are colonized by the same room-sourced microbial strains.</title>
        <authorList>
            <person name="Brooks B."/>
            <person name="Olm M.R."/>
            <person name="Firek B.A."/>
            <person name="Baker R."/>
            <person name="Thomas B.C."/>
            <person name="Morowitz M.J."/>
            <person name="Banfield J.F."/>
        </authorList>
    </citation>
    <scope>NUCLEOTIDE SEQUENCE [LARGE SCALE GENOMIC DNA]</scope>
    <source>
        <strain evidence="8">S2_005_002_R2_29</strain>
    </source>
</reference>
<accession>A0A2W5MZ35</accession>
<dbReference type="GO" id="GO:0008831">
    <property type="term" value="F:dTDP-4-dehydrorhamnose reductase activity"/>
    <property type="evidence" value="ECO:0007669"/>
    <property type="project" value="UniProtKB-EC"/>
</dbReference>
<dbReference type="UniPathway" id="UPA00124"/>
<evidence type="ECO:0000256" key="2">
    <source>
        <dbReference type="ARBA" id="ARBA00010944"/>
    </source>
</evidence>
<evidence type="ECO:0000313" key="9">
    <source>
        <dbReference type="Proteomes" id="UP000249417"/>
    </source>
</evidence>
<evidence type="ECO:0000256" key="3">
    <source>
        <dbReference type="ARBA" id="ARBA00012929"/>
    </source>
</evidence>
<evidence type="ECO:0000256" key="1">
    <source>
        <dbReference type="ARBA" id="ARBA00004781"/>
    </source>
</evidence>
<evidence type="ECO:0000259" key="7">
    <source>
        <dbReference type="Pfam" id="PF04321"/>
    </source>
</evidence>
<evidence type="ECO:0000256" key="5">
    <source>
        <dbReference type="ARBA" id="ARBA00048200"/>
    </source>
</evidence>
<comment type="caution">
    <text evidence="8">The sequence shown here is derived from an EMBL/GenBank/DDBJ whole genome shotgun (WGS) entry which is preliminary data.</text>
</comment>
<comment type="pathway">
    <text evidence="1 6">Carbohydrate biosynthesis; dTDP-L-rhamnose biosynthesis.</text>
</comment>
<name>A0A2W5MZ35_9BACT</name>
<comment type="similarity">
    <text evidence="2 6">Belongs to the dTDP-4-dehydrorhamnose reductase family.</text>
</comment>
<dbReference type="EC" id="1.1.1.133" evidence="3 6"/>
<dbReference type="Pfam" id="PF04321">
    <property type="entry name" value="RmlD_sub_bind"/>
    <property type="match status" value="1"/>
</dbReference>
<protein>
    <recommendedName>
        <fullName evidence="4 6">dTDP-4-dehydrorhamnose reductase</fullName>
        <ecNumber evidence="3 6">1.1.1.133</ecNumber>
    </recommendedName>
</protein>
<dbReference type="SUPFAM" id="SSF51735">
    <property type="entry name" value="NAD(P)-binding Rossmann-fold domains"/>
    <property type="match status" value="1"/>
</dbReference>
<evidence type="ECO:0000313" key="8">
    <source>
        <dbReference type="EMBL" id="PZQ43915.1"/>
    </source>
</evidence>
<dbReference type="GO" id="GO:0019305">
    <property type="term" value="P:dTDP-rhamnose biosynthetic process"/>
    <property type="evidence" value="ECO:0007669"/>
    <property type="project" value="UniProtKB-UniPathway"/>
</dbReference>
<dbReference type="NCBIfam" id="TIGR01214">
    <property type="entry name" value="rmlD"/>
    <property type="match status" value="1"/>
</dbReference>
<keyword evidence="6" id="KW-0560">Oxidoreductase</keyword>
<comment type="catalytic activity">
    <reaction evidence="5">
        <text>dTDP-beta-L-rhamnose + NADP(+) = dTDP-4-dehydro-beta-L-rhamnose + NADPH + H(+)</text>
        <dbReference type="Rhea" id="RHEA:21796"/>
        <dbReference type="ChEBI" id="CHEBI:15378"/>
        <dbReference type="ChEBI" id="CHEBI:57510"/>
        <dbReference type="ChEBI" id="CHEBI:57783"/>
        <dbReference type="ChEBI" id="CHEBI:58349"/>
        <dbReference type="ChEBI" id="CHEBI:62830"/>
        <dbReference type="EC" id="1.1.1.133"/>
    </reaction>
</comment>
<gene>
    <name evidence="8" type="primary">rfbD</name>
    <name evidence="8" type="ORF">DI551_11185</name>
</gene>
<feature type="domain" description="RmlD-like substrate binding" evidence="7">
    <location>
        <begin position="1"/>
        <end position="293"/>
    </location>
</feature>
<dbReference type="EMBL" id="QFQB01000121">
    <property type="protein sequence ID" value="PZQ43915.1"/>
    <property type="molecule type" value="Genomic_DNA"/>
</dbReference>
<evidence type="ECO:0000256" key="4">
    <source>
        <dbReference type="ARBA" id="ARBA00017099"/>
    </source>
</evidence>
<keyword evidence="6" id="KW-0521">NADP</keyword>
<dbReference type="InterPro" id="IPR036291">
    <property type="entry name" value="NAD(P)-bd_dom_sf"/>
</dbReference>
<dbReference type="CDD" id="cd05254">
    <property type="entry name" value="dTDP_HR_like_SDR_e"/>
    <property type="match status" value="1"/>
</dbReference>
<dbReference type="Gene3D" id="3.40.50.720">
    <property type="entry name" value="NAD(P)-binding Rossmann-like Domain"/>
    <property type="match status" value="1"/>
</dbReference>
<sequence length="300" mass="32780">MRYLVTGHKGQVVQSLLEQSKRPEHERIELVAVGRPDLDLAKPETIRTTVNKIKPDLIISAAAYTAVDQAESDEETARAVNALGPRALAEAAASRKIPIIHLSTDYVFDGMKSEPYVETDAVGPTSAYGRTKLEGERVVQEATDNAVILRTAWVYSAFGKNFVKTMLRLAETRDSVNVVADQFGNPTSALDIADGIFKIARNLTEDGDRTLRGMFHMAGRGEASWADFAEEIFRLSASKGGPSAAVGRISTVEYPTPAKRPANSRLSNFALRAAHAVELPTWQHSVNDIVERLVASKTYL</sequence>
<proteinExistence type="inferred from homology"/>
<organism evidence="8 9">
    <name type="scientific">Micavibrio aeruginosavorus</name>
    <dbReference type="NCBI Taxonomy" id="349221"/>
    <lineage>
        <taxon>Bacteria</taxon>
        <taxon>Pseudomonadati</taxon>
        <taxon>Bdellovibrionota</taxon>
        <taxon>Bdellovibrionia</taxon>
        <taxon>Bdellovibrionales</taxon>
        <taxon>Pseudobdellovibrionaceae</taxon>
        <taxon>Micavibrio</taxon>
    </lineage>
</organism>
<dbReference type="AlphaFoldDB" id="A0A2W5MZ35"/>
<dbReference type="InterPro" id="IPR005913">
    <property type="entry name" value="dTDP_dehydrorham_reduct"/>
</dbReference>
<dbReference type="Gene3D" id="3.90.25.10">
    <property type="entry name" value="UDP-galactose 4-epimerase, domain 1"/>
    <property type="match status" value="1"/>
</dbReference>
<dbReference type="PANTHER" id="PTHR10491">
    <property type="entry name" value="DTDP-4-DEHYDRORHAMNOSE REDUCTASE"/>
    <property type="match status" value="1"/>
</dbReference>
<evidence type="ECO:0000256" key="6">
    <source>
        <dbReference type="RuleBase" id="RU364082"/>
    </source>
</evidence>
<dbReference type="Proteomes" id="UP000249417">
    <property type="component" value="Unassembled WGS sequence"/>
</dbReference>
<dbReference type="InterPro" id="IPR029903">
    <property type="entry name" value="RmlD-like-bd"/>
</dbReference>
<dbReference type="PANTHER" id="PTHR10491:SF4">
    <property type="entry name" value="METHIONINE ADENOSYLTRANSFERASE 2 SUBUNIT BETA"/>
    <property type="match status" value="1"/>
</dbReference>